<organism evidence="13 14">
    <name type="scientific">Hibiscus trionum</name>
    <name type="common">Flower of an hour</name>
    <dbReference type="NCBI Taxonomy" id="183268"/>
    <lineage>
        <taxon>Eukaryota</taxon>
        <taxon>Viridiplantae</taxon>
        <taxon>Streptophyta</taxon>
        <taxon>Embryophyta</taxon>
        <taxon>Tracheophyta</taxon>
        <taxon>Spermatophyta</taxon>
        <taxon>Magnoliopsida</taxon>
        <taxon>eudicotyledons</taxon>
        <taxon>Gunneridae</taxon>
        <taxon>Pentapetalae</taxon>
        <taxon>rosids</taxon>
        <taxon>malvids</taxon>
        <taxon>Malvales</taxon>
        <taxon>Malvaceae</taxon>
        <taxon>Malvoideae</taxon>
        <taxon>Hibiscus</taxon>
    </lineage>
</organism>
<feature type="transmembrane region" description="Helical" evidence="9">
    <location>
        <begin position="454"/>
        <end position="479"/>
    </location>
</feature>
<dbReference type="GO" id="GO:0016020">
    <property type="term" value="C:membrane"/>
    <property type="evidence" value="ECO:0007669"/>
    <property type="project" value="UniProtKB-SubCell"/>
</dbReference>
<name>A0A9W7HSU7_HIBTR</name>
<keyword evidence="3 9" id="KW-0812">Transmembrane</keyword>
<dbReference type="AlphaFoldDB" id="A0A9W7HSU7"/>
<dbReference type="SMART" id="SM00369">
    <property type="entry name" value="LRR_TYP"/>
    <property type="match status" value="4"/>
</dbReference>
<accession>A0A9W7HSU7</accession>
<dbReference type="FunFam" id="3.80.10.10:FF:000561">
    <property type="entry name" value="Probable LRR receptor-like serine/threonine-protein kinase At2g16250"/>
    <property type="match status" value="1"/>
</dbReference>
<dbReference type="Gene3D" id="3.80.10.10">
    <property type="entry name" value="Ribonuclease Inhibitor"/>
    <property type="match status" value="3"/>
</dbReference>
<dbReference type="GO" id="GO:0004674">
    <property type="term" value="F:protein serine/threonine kinase activity"/>
    <property type="evidence" value="ECO:0007669"/>
    <property type="project" value="UniProtKB-EC"/>
</dbReference>
<dbReference type="Pfam" id="PF08263">
    <property type="entry name" value="LRRNT_2"/>
    <property type="match status" value="1"/>
</dbReference>
<reference evidence="13" key="1">
    <citation type="submission" date="2023-05" db="EMBL/GenBank/DDBJ databases">
        <title>Genome and transcriptome analyses reveal genes involved in the formation of fine ridges on petal epidermal cells in Hibiscus trionum.</title>
        <authorList>
            <person name="Koshimizu S."/>
            <person name="Masuda S."/>
            <person name="Ishii T."/>
            <person name="Shirasu K."/>
            <person name="Hoshino A."/>
            <person name="Arita M."/>
        </authorList>
    </citation>
    <scope>NUCLEOTIDE SEQUENCE</scope>
    <source>
        <strain evidence="13">Hamamatsu line</strain>
    </source>
</reference>
<dbReference type="OrthoDB" id="676979at2759"/>
<evidence type="ECO:0000256" key="1">
    <source>
        <dbReference type="ARBA" id="ARBA00004370"/>
    </source>
</evidence>
<feature type="region of interest" description="Disordered" evidence="8">
    <location>
        <begin position="429"/>
        <end position="448"/>
    </location>
</feature>
<dbReference type="GO" id="GO:0005524">
    <property type="term" value="F:ATP binding"/>
    <property type="evidence" value="ECO:0007669"/>
    <property type="project" value="InterPro"/>
</dbReference>
<dbReference type="InterPro" id="IPR011009">
    <property type="entry name" value="Kinase-like_dom_sf"/>
</dbReference>
<comment type="subcellular location">
    <subcellularLocation>
        <location evidence="1">Membrane</location>
    </subcellularLocation>
</comment>
<dbReference type="FunFam" id="3.80.10.10:FF:000383">
    <property type="entry name" value="Leucine-rich repeat receptor protein kinase EMS1"/>
    <property type="match status" value="1"/>
</dbReference>
<evidence type="ECO:0000313" key="13">
    <source>
        <dbReference type="EMBL" id="GMI83595.1"/>
    </source>
</evidence>
<evidence type="ECO:0000256" key="10">
    <source>
        <dbReference type="SAM" id="SignalP"/>
    </source>
</evidence>
<evidence type="ECO:0000256" key="2">
    <source>
        <dbReference type="ARBA" id="ARBA00022614"/>
    </source>
</evidence>
<dbReference type="InterPro" id="IPR055414">
    <property type="entry name" value="LRR_R13L4/SHOC2-like"/>
</dbReference>
<feature type="signal peptide" evidence="10">
    <location>
        <begin position="1"/>
        <end position="26"/>
    </location>
</feature>
<dbReference type="InterPro" id="IPR001245">
    <property type="entry name" value="Ser-Thr/Tyr_kinase_cat_dom"/>
</dbReference>
<dbReference type="EMBL" id="BSYR01000019">
    <property type="protein sequence ID" value="GMI83595.1"/>
    <property type="molecule type" value="Genomic_DNA"/>
</dbReference>
<feature type="compositionally biased region" description="Polar residues" evidence="8">
    <location>
        <begin position="867"/>
        <end position="879"/>
    </location>
</feature>
<dbReference type="InterPro" id="IPR000719">
    <property type="entry name" value="Prot_kinase_dom"/>
</dbReference>
<dbReference type="PANTHER" id="PTHR48007">
    <property type="entry name" value="LEUCINE-RICH REPEAT RECEPTOR-LIKE PROTEIN KINASE PXC1"/>
    <property type="match status" value="1"/>
</dbReference>
<keyword evidence="2" id="KW-0433">Leucine-rich repeat</keyword>
<dbReference type="FunFam" id="3.30.200.20:FF:000433">
    <property type="entry name" value="Predicted protein"/>
    <property type="match status" value="1"/>
</dbReference>
<evidence type="ECO:0000256" key="5">
    <source>
        <dbReference type="ARBA" id="ARBA00022737"/>
    </source>
</evidence>
<feature type="domain" description="Protein kinase" evidence="11">
    <location>
        <begin position="530"/>
        <end position="814"/>
    </location>
</feature>
<feature type="region of interest" description="Disordered" evidence="8">
    <location>
        <begin position="859"/>
        <end position="914"/>
    </location>
</feature>
<dbReference type="Pfam" id="PF07714">
    <property type="entry name" value="PK_Tyr_Ser-Thr"/>
    <property type="match status" value="1"/>
</dbReference>
<feature type="domain" description="Cyclic nucleotide-binding" evidence="12">
    <location>
        <begin position="535"/>
        <end position="584"/>
    </location>
</feature>
<comment type="caution">
    <text evidence="13">The sequence shown here is derived from an EMBL/GenBank/DDBJ whole genome shotgun (WGS) entry which is preliminary data.</text>
</comment>
<dbReference type="InterPro" id="IPR046959">
    <property type="entry name" value="PRK1-6/SRF4-like"/>
</dbReference>
<feature type="chain" id="PRO_5040999368" description="Protein kinase domain-containing protein" evidence="10">
    <location>
        <begin position="27"/>
        <end position="914"/>
    </location>
</feature>
<evidence type="ECO:0000256" key="6">
    <source>
        <dbReference type="ARBA" id="ARBA00022989"/>
    </source>
</evidence>
<keyword evidence="7 9" id="KW-0472">Membrane</keyword>
<keyword evidence="14" id="KW-1185">Reference proteome</keyword>
<keyword evidence="6 9" id="KW-1133">Transmembrane helix</keyword>
<evidence type="ECO:0000256" key="4">
    <source>
        <dbReference type="ARBA" id="ARBA00022729"/>
    </source>
</evidence>
<evidence type="ECO:0000256" key="8">
    <source>
        <dbReference type="SAM" id="MobiDB-lite"/>
    </source>
</evidence>
<sequence>MVDQRSIGVVALLYLLLLLLFEFTFEQQVQLQQQRLSSGIEFAALFELRSSLGLRSRDWPRKVDPCTTWNGIRCENGSVTSINISGFRRTRVGRQNPQFAVDSLVNFTRLVSFNASKFLLPGSIPEWFGQRLVTLQVLDLRSCNVSGVIPLSIGNLTNLTSLYLSDNRLTGQVPSTLGRLLSLLVLDLSKNLLTGSIPSSLFSLRNLTSLDISSNSLTGSIPPGVGSLSMLQSLNLSSNRLSSSIPAQLGDLDSLVDLDLSSNGLSGSVPLDLRGLRNLRRMVFGNNGLRGALPVGLFPAPSRLQVIVLRNNSFNGNVPAVLWSIPELNLLDISHNNFTGQLPNSTLNDNATAAVLNISQNKFYGGLTTVLRRFSSTDLSGNYFEGTVPDYAQVNAFLSTNCLQNVSNQRTLMQCVSFYDERGLSFDNFGRPNSTEPPAPAPAPERGSSNRRTIILAAVLGGAGLVALLILLLLLVLCLCKRRSARNHRGVDVGAVPARETPPSPGVEINFSSLGDLFTYQQLLEATGDFNDANLIKHGHSGDLFRGILEGGLPVVIKRIDLQSIKKEAYLSELEFFSKVSHPRIVPLLGHCLERENEKFLVYKYMPNGDLSSSLYRKNNSEDDSLQSLDWITRLKIAIGAAEGLSYLHHECTPPLVHRDVQASSILLDDKFEVRLGSLTEVCAHEDGHQNRITRLLRLPQSSEQGSLGSSTAICAYDVYCFGKVLLGLVTGKMHISASSDTQMKEWLEQTLLCISIYEKELVTKILDPSLLVDDDLLEEVWAMAIVARSCLNSKPSRRPPMRYILKALENPLRVVREDTSSSARLRTTSSRGSWNASFFGSWRQSSLDVAVNTAASTTRAEGGSSFKHSGTTGSQGSAQNGGGDHSSSRRRHSREICPEPHEPQQDIERQDRD</sequence>
<evidence type="ECO:0000259" key="12">
    <source>
        <dbReference type="PROSITE" id="PS50042"/>
    </source>
</evidence>
<dbReference type="Pfam" id="PF23598">
    <property type="entry name" value="LRR_14"/>
    <property type="match status" value="1"/>
</dbReference>
<dbReference type="Gene3D" id="3.30.200.20">
    <property type="entry name" value="Phosphorylase Kinase, domain 1"/>
    <property type="match status" value="1"/>
</dbReference>
<dbReference type="Gene3D" id="1.10.510.10">
    <property type="entry name" value="Transferase(Phosphotransferase) domain 1"/>
    <property type="match status" value="1"/>
</dbReference>
<evidence type="ECO:0000256" key="9">
    <source>
        <dbReference type="SAM" id="Phobius"/>
    </source>
</evidence>
<evidence type="ECO:0000256" key="3">
    <source>
        <dbReference type="ARBA" id="ARBA00022692"/>
    </source>
</evidence>
<dbReference type="SUPFAM" id="SSF56112">
    <property type="entry name" value="Protein kinase-like (PK-like)"/>
    <property type="match status" value="1"/>
</dbReference>
<dbReference type="FunFam" id="1.10.510.10:FF:000448">
    <property type="entry name" value="Putative LRR receptor-like serine/threonine-protein kinase"/>
    <property type="match status" value="1"/>
</dbReference>
<dbReference type="PRINTS" id="PR00019">
    <property type="entry name" value="LEURICHRPT"/>
</dbReference>
<proteinExistence type="predicted"/>
<gene>
    <name evidence="13" type="ORF">HRI_002028800</name>
</gene>
<dbReference type="PROSITE" id="PS50011">
    <property type="entry name" value="PROTEIN_KINASE_DOM"/>
    <property type="match status" value="1"/>
</dbReference>
<evidence type="ECO:0000259" key="11">
    <source>
        <dbReference type="PROSITE" id="PS50011"/>
    </source>
</evidence>
<dbReference type="Proteomes" id="UP001165190">
    <property type="component" value="Unassembled WGS sequence"/>
</dbReference>
<keyword evidence="5" id="KW-0677">Repeat</keyword>
<evidence type="ECO:0000313" key="14">
    <source>
        <dbReference type="Proteomes" id="UP001165190"/>
    </source>
</evidence>
<dbReference type="SUPFAM" id="SSF52058">
    <property type="entry name" value="L domain-like"/>
    <property type="match status" value="1"/>
</dbReference>
<evidence type="ECO:0008006" key="15">
    <source>
        <dbReference type="Google" id="ProtNLM"/>
    </source>
</evidence>
<dbReference type="InterPro" id="IPR013210">
    <property type="entry name" value="LRR_N_plant-typ"/>
</dbReference>
<dbReference type="InterPro" id="IPR000595">
    <property type="entry name" value="cNMP-bd_dom"/>
</dbReference>
<dbReference type="PROSITE" id="PS50042">
    <property type="entry name" value="CNMP_BINDING_3"/>
    <property type="match status" value="1"/>
</dbReference>
<dbReference type="InterPro" id="IPR003591">
    <property type="entry name" value="Leu-rich_rpt_typical-subtyp"/>
</dbReference>
<evidence type="ECO:0000256" key="7">
    <source>
        <dbReference type="ARBA" id="ARBA00023136"/>
    </source>
</evidence>
<protein>
    <recommendedName>
        <fullName evidence="15">Protein kinase domain-containing protein</fullName>
    </recommendedName>
</protein>
<feature type="compositionally biased region" description="Basic and acidic residues" evidence="8">
    <location>
        <begin position="895"/>
        <end position="914"/>
    </location>
</feature>
<keyword evidence="4 10" id="KW-0732">Signal</keyword>
<dbReference type="InterPro" id="IPR032675">
    <property type="entry name" value="LRR_dom_sf"/>
</dbReference>
<dbReference type="PANTHER" id="PTHR48007:SF81">
    <property type="entry name" value="PROTEIN KINASE DOMAIN-CONTAINING PROTEIN"/>
    <property type="match status" value="1"/>
</dbReference>